<dbReference type="InterPro" id="IPR009003">
    <property type="entry name" value="Peptidase_S1_PA"/>
</dbReference>
<protein>
    <recommendedName>
        <fullName evidence="3">Serine protease</fullName>
    </recommendedName>
</protein>
<dbReference type="SUPFAM" id="SSF50494">
    <property type="entry name" value="Trypsin-like serine proteases"/>
    <property type="match status" value="1"/>
</dbReference>
<name>A0ABY2MXZ9_9LEPT</name>
<organism evidence="1 2">
    <name type="scientific">Leptospira stimsonii</name>
    <dbReference type="NCBI Taxonomy" id="2202203"/>
    <lineage>
        <taxon>Bacteria</taxon>
        <taxon>Pseudomonadati</taxon>
        <taxon>Spirochaetota</taxon>
        <taxon>Spirochaetia</taxon>
        <taxon>Leptospirales</taxon>
        <taxon>Leptospiraceae</taxon>
        <taxon>Leptospira</taxon>
    </lineage>
</organism>
<reference evidence="2" key="1">
    <citation type="journal article" date="2019" name="PLoS Negl. Trop. Dis.">
        <title>Revisiting the worldwide diversity of Leptospira species in the environment.</title>
        <authorList>
            <person name="Vincent A.T."/>
            <person name="Schiettekatte O."/>
            <person name="Bourhy P."/>
            <person name="Veyrier F.J."/>
            <person name="Picardeau M."/>
        </authorList>
    </citation>
    <scope>NUCLEOTIDE SEQUENCE [LARGE SCALE GENOMIC DNA]</scope>
    <source>
        <strain evidence="2">201702407</strain>
    </source>
</reference>
<sequence length="275" mass="31633">MEISEILKKVKSDSRLVDSFTIQMFALNKRKRPECIGNGVLFSHDNKYFIFSAAHVFEQVYEDQGMINLFYAVSGSLNEVFSGSINIIHSANVQNWNEDPIDLAIVELSSESVVRIQRSYKFATIENIDSEFYINAKDIFFIYGYPASGSKPNPIAKKIKSKPILYSNNPNTEIFNKSNFIYNSENHIALTYNINRIKSYFNQIITGMHPRGASGTGLWKLTGVNPEKFESKLSGIFIEFLKEDNRVLMFTRIHLILFFLNKDYNLKIAFKKTKQ</sequence>
<proteinExistence type="predicted"/>
<dbReference type="EMBL" id="RQGT01000097">
    <property type="protein sequence ID" value="TGM11094.1"/>
    <property type="molecule type" value="Genomic_DNA"/>
</dbReference>
<gene>
    <name evidence="1" type="ORF">EHQ90_16795</name>
</gene>
<comment type="caution">
    <text evidence="1">The sequence shown here is derived from an EMBL/GenBank/DDBJ whole genome shotgun (WGS) entry which is preliminary data.</text>
</comment>
<accession>A0ABY2MXZ9</accession>
<evidence type="ECO:0000313" key="2">
    <source>
        <dbReference type="Proteomes" id="UP000297422"/>
    </source>
</evidence>
<dbReference type="RefSeq" id="WP_135686003.1">
    <property type="nucleotide sequence ID" value="NZ_RQEQ01000075.1"/>
</dbReference>
<dbReference type="Proteomes" id="UP000297422">
    <property type="component" value="Unassembled WGS sequence"/>
</dbReference>
<evidence type="ECO:0008006" key="3">
    <source>
        <dbReference type="Google" id="ProtNLM"/>
    </source>
</evidence>
<keyword evidence="2" id="KW-1185">Reference proteome</keyword>
<evidence type="ECO:0000313" key="1">
    <source>
        <dbReference type="EMBL" id="TGM11094.1"/>
    </source>
</evidence>